<evidence type="ECO:0000256" key="1">
    <source>
        <dbReference type="SAM" id="MobiDB-lite"/>
    </source>
</evidence>
<keyword evidence="2" id="KW-0732">Signal</keyword>
<gene>
    <name evidence="3" type="ORF">Agabi119p4_9563</name>
</gene>
<feature type="region of interest" description="Disordered" evidence="1">
    <location>
        <begin position="117"/>
        <end position="155"/>
    </location>
</feature>
<protein>
    <recommendedName>
        <fullName evidence="5">Extracellular membrane protein CFEM domain-containing protein</fullName>
    </recommendedName>
</protein>
<feature type="signal peptide" evidence="2">
    <location>
        <begin position="1"/>
        <end position="23"/>
    </location>
</feature>
<comment type="caution">
    <text evidence="3">The sequence shown here is derived from an EMBL/GenBank/DDBJ whole genome shotgun (WGS) entry which is preliminary data.</text>
</comment>
<organism evidence="3 4">
    <name type="scientific">Agaricus bisporus var. burnettii</name>
    <dbReference type="NCBI Taxonomy" id="192524"/>
    <lineage>
        <taxon>Eukaryota</taxon>
        <taxon>Fungi</taxon>
        <taxon>Dikarya</taxon>
        <taxon>Basidiomycota</taxon>
        <taxon>Agaricomycotina</taxon>
        <taxon>Agaricomycetes</taxon>
        <taxon>Agaricomycetidae</taxon>
        <taxon>Agaricales</taxon>
        <taxon>Agaricineae</taxon>
        <taxon>Agaricaceae</taxon>
        <taxon>Agaricus</taxon>
    </lineage>
</organism>
<name>A0A8H7C403_AGABI</name>
<feature type="compositionally biased region" description="Low complexity" evidence="1">
    <location>
        <begin position="117"/>
        <end position="138"/>
    </location>
</feature>
<dbReference type="EMBL" id="JABXXO010000013">
    <property type="protein sequence ID" value="KAF7761571.1"/>
    <property type="molecule type" value="Genomic_DNA"/>
</dbReference>
<evidence type="ECO:0000313" key="3">
    <source>
        <dbReference type="EMBL" id="KAF7761571.1"/>
    </source>
</evidence>
<evidence type="ECO:0000256" key="2">
    <source>
        <dbReference type="SAM" id="SignalP"/>
    </source>
</evidence>
<evidence type="ECO:0000313" key="4">
    <source>
        <dbReference type="Proteomes" id="UP000629468"/>
    </source>
</evidence>
<dbReference type="AlphaFoldDB" id="A0A8H7C403"/>
<dbReference type="Proteomes" id="UP000629468">
    <property type="component" value="Unassembled WGS sequence"/>
</dbReference>
<feature type="chain" id="PRO_5034187259" description="Extracellular membrane protein CFEM domain-containing protein" evidence="2">
    <location>
        <begin position="24"/>
        <end position="177"/>
    </location>
</feature>
<reference evidence="3 4" key="1">
    <citation type="journal article" name="Sci. Rep.">
        <title>Telomere-to-telomere assembled and centromere annotated genomes of the two main subspecies of the button mushroom Agaricus bisporus reveal especially polymorphic chromosome ends.</title>
        <authorList>
            <person name="Sonnenberg A.S.M."/>
            <person name="Sedaghat-Telgerd N."/>
            <person name="Lavrijssen B."/>
            <person name="Ohm R.A."/>
            <person name="Hendrickx P.M."/>
            <person name="Scholtmeijer K."/>
            <person name="Baars J.J.P."/>
            <person name="van Peer A."/>
        </authorList>
    </citation>
    <scope>NUCLEOTIDE SEQUENCE [LARGE SCALE GENOMIC DNA]</scope>
    <source>
        <strain evidence="3 4">H119_p4</strain>
    </source>
</reference>
<sequence length="177" mass="17805">MVSFTSALVLFTTLATTAIHVSANPDGVLHELVARQTFDPSSVPQQCQDQCSALISSLTDATCGTDLSCVCGDNIAEQTIDCAKCDAQIIGEDEAKALYDKYAAACKSGGIDVPSYDSSSSSNSNSNTNSNSNSNSGSSNGGDGASSDDTSPNGASNLQMSAAGLAGTVALAFLLAA</sequence>
<accession>A0A8H7C403</accession>
<proteinExistence type="predicted"/>
<evidence type="ECO:0008006" key="5">
    <source>
        <dbReference type="Google" id="ProtNLM"/>
    </source>
</evidence>